<evidence type="ECO:0000256" key="1">
    <source>
        <dbReference type="SAM" id="MobiDB-lite"/>
    </source>
</evidence>
<feature type="compositionally biased region" description="Low complexity" evidence="1">
    <location>
        <begin position="185"/>
        <end position="199"/>
    </location>
</feature>
<feature type="compositionally biased region" description="Basic residues" evidence="1">
    <location>
        <begin position="311"/>
        <end position="321"/>
    </location>
</feature>
<feature type="compositionally biased region" description="Polar residues" evidence="1">
    <location>
        <begin position="339"/>
        <end position="359"/>
    </location>
</feature>
<comment type="caution">
    <text evidence="2">The sequence shown here is derived from an EMBL/GenBank/DDBJ whole genome shotgun (WGS) entry which is preliminary data.</text>
</comment>
<feature type="compositionally biased region" description="Polar residues" evidence="1">
    <location>
        <begin position="167"/>
        <end position="184"/>
    </location>
</feature>
<feature type="compositionally biased region" description="Low complexity" evidence="1">
    <location>
        <begin position="272"/>
        <end position="293"/>
    </location>
</feature>
<feature type="compositionally biased region" description="Basic residues" evidence="1">
    <location>
        <begin position="361"/>
        <end position="372"/>
    </location>
</feature>
<organism evidence="2 3">
    <name type="scientific">Cylicocyclus nassatus</name>
    <name type="common">Nematode worm</name>
    <dbReference type="NCBI Taxonomy" id="53992"/>
    <lineage>
        <taxon>Eukaryota</taxon>
        <taxon>Metazoa</taxon>
        <taxon>Ecdysozoa</taxon>
        <taxon>Nematoda</taxon>
        <taxon>Chromadorea</taxon>
        <taxon>Rhabditida</taxon>
        <taxon>Rhabditina</taxon>
        <taxon>Rhabditomorpha</taxon>
        <taxon>Strongyloidea</taxon>
        <taxon>Strongylidae</taxon>
        <taxon>Cylicocyclus</taxon>
    </lineage>
</organism>
<dbReference type="AlphaFoldDB" id="A0AA36HAK5"/>
<reference evidence="2" key="1">
    <citation type="submission" date="2023-07" db="EMBL/GenBank/DDBJ databases">
        <authorList>
            <consortium name="CYATHOMIX"/>
        </authorList>
    </citation>
    <scope>NUCLEOTIDE SEQUENCE</scope>
    <source>
        <strain evidence="2">N/A</strain>
    </source>
</reference>
<name>A0AA36HAK5_CYLNA</name>
<keyword evidence="3" id="KW-1185">Reference proteome</keyword>
<feature type="compositionally biased region" description="Basic and acidic residues" evidence="1">
    <location>
        <begin position="103"/>
        <end position="115"/>
    </location>
</feature>
<feature type="compositionally biased region" description="Polar residues" evidence="1">
    <location>
        <begin position="118"/>
        <end position="127"/>
    </location>
</feature>
<proteinExistence type="predicted"/>
<dbReference type="EMBL" id="CATQJL010000316">
    <property type="protein sequence ID" value="CAJ0607018.1"/>
    <property type="molecule type" value="Genomic_DNA"/>
</dbReference>
<protein>
    <submittedName>
        <fullName evidence="2">Uncharacterized protein</fullName>
    </submittedName>
</protein>
<evidence type="ECO:0000313" key="3">
    <source>
        <dbReference type="Proteomes" id="UP001176961"/>
    </source>
</evidence>
<sequence length="395" mass="43073">MSDEIDVEFPLPDTGGAKSSIPPRQEEPRPQQQQQPRYSYEQTDHVVKETPTYEQMEVDLQGERLSEEEISVEMPEEMIVKPHVKAVAAPTPQRPLSQMPIEVARKERPPEKTKEPPSQINMLQPTSIRREVDSDEVDVEIEEPIATSLKKCACSSLPATLQDSAEFSRSSISVSQNANRVAVNSLTPKATPSASTPPSRIIEGYPTRKLPSSSAYRPPTITTSASKEEYDRVAESPAPVQPVVRTRPSSYPDEVDVELSESLSPSGSFRESAGSKSPTSPSAKTAPKASAKKIPFSKARTASKPSTKQALKAKTRSKTKSSSKPTKGPSKRNAKGAVHTNSATSSVPAHKQQATSASVQKIKRPKIQKIQHQKVVEKPASRSESKELVLEPATE</sequence>
<feature type="compositionally biased region" description="Polar residues" evidence="1">
    <location>
        <begin position="210"/>
        <end position="225"/>
    </location>
</feature>
<accession>A0AA36HAK5</accession>
<feature type="compositionally biased region" description="Basic and acidic residues" evidence="1">
    <location>
        <begin position="374"/>
        <end position="389"/>
    </location>
</feature>
<gene>
    <name evidence="2" type="ORF">CYNAS_LOCUS19001</name>
</gene>
<feature type="region of interest" description="Disordered" evidence="1">
    <location>
        <begin position="86"/>
        <end position="135"/>
    </location>
</feature>
<evidence type="ECO:0000313" key="2">
    <source>
        <dbReference type="EMBL" id="CAJ0607018.1"/>
    </source>
</evidence>
<feature type="region of interest" description="Disordered" evidence="1">
    <location>
        <begin position="167"/>
        <end position="395"/>
    </location>
</feature>
<feature type="region of interest" description="Disordered" evidence="1">
    <location>
        <begin position="1"/>
        <end position="60"/>
    </location>
</feature>
<dbReference type="Proteomes" id="UP001176961">
    <property type="component" value="Unassembled WGS sequence"/>
</dbReference>